<feature type="region of interest" description="Disordered" evidence="1">
    <location>
        <begin position="31"/>
        <end position="58"/>
    </location>
</feature>
<evidence type="ECO:0000256" key="1">
    <source>
        <dbReference type="SAM" id="MobiDB-lite"/>
    </source>
</evidence>
<reference evidence="3" key="1">
    <citation type="submission" date="2023-04" db="EMBL/GenBank/DDBJ databases">
        <title>Phytophthora fragariaefolia NBRC 109709.</title>
        <authorList>
            <person name="Ichikawa N."/>
            <person name="Sato H."/>
            <person name="Tonouchi N."/>
        </authorList>
    </citation>
    <scope>NUCLEOTIDE SEQUENCE</scope>
    <source>
        <strain evidence="3">NBRC 109709</strain>
    </source>
</reference>
<evidence type="ECO:0000313" key="4">
    <source>
        <dbReference type="Proteomes" id="UP001165121"/>
    </source>
</evidence>
<feature type="chain" id="PRO_5040997347" evidence="2">
    <location>
        <begin position="20"/>
        <end position="220"/>
    </location>
</feature>
<dbReference type="AlphaFoldDB" id="A0A9W6U6W5"/>
<sequence>MLLTSLVFALAVTLTPSSAFSFASLFHGASSSASRSSDIDASGTGSADLSDGSDIKPRQPLLDAEDWFLTEEEITESRGGIPREGMAVYTTGNKVTSYTVSDEFFNAVYDDLSTTKEGDRVLLAAWLAALVPLKPDIDPTSATTGFEEVFTGIVERGGSVNILAWANIGVGYTPYILKARDAINNIPPSSINGAKATFIFDDRLPKSAVLAPPEKHGHRS</sequence>
<feature type="compositionally biased region" description="Low complexity" evidence="1">
    <location>
        <begin position="31"/>
        <end position="42"/>
    </location>
</feature>
<comment type="caution">
    <text evidence="3">The sequence shown here is derived from an EMBL/GenBank/DDBJ whole genome shotgun (WGS) entry which is preliminary data.</text>
</comment>
<name>A0A9W6U6W5_9STRA</name>
<evidence type="ECO:0000256" key="2">
    <source>
        <dbReference type="SAM" id="SignalP"/>
    </source>
</evidence>
<feature type="signal peptide" evidence="2">
    <location>
        <begin position="1"/>
        <end position="19"/>
    </location>
</feature>
<proteinExistence type="predicted"/>
<dbReference type="OrthoDB" id="161860at2759"/>
<keyword evidence="4" id="KW-1185">Reference proteome</keyword>
<dbReference type="Proteomes" id="UP001165121">
    <property type="component" value="Unassembled WGS sequence"/>
</dbReference>
<evidence type="ECO:0000313" key="3">
    <source>
        <dbReference type="EMBL" id="GMF27470.1"/>
    </source>
</evidence>
<gene>
    <name evidence="3" type="ORF">Pfra01_000546200</name>
</gene>
<protein>
    <submittedName>
        <fullName evidence="3">Unnamed protein product</fullName>
    </submittedName>
</protein>
<keyword evidence="2" id="KW-0732">Signal</keyword>
<dbReference type="EMBL" id="BSXT01000437">
    <property type="protein sequence ID" value="GMF27470.1"/>
    <property type="molecule type" value="Genomic_DNA"/>
</dbReference>
<accession>A0A9W6U6W5</accession>
<organism evidence="3 4">
    <name type="scientific">Phytophthora fragariaefolia</name>
    <dbReference type="NCBI Taxonomy" id="1490495"/>
    <lineage>
        <taxon>Eukaryota</taxon>
        <taxon>Sar</taxon>
        <taxon>Stramenopiles</taxon>
        <taxon>Oomycota</taxon>
        <taxon>Peronosporomycetes</taxon>
        <taxon>Peronosporales</taxon>
        <taxon>Peronosporaceae</taxon>
        <taxon>Phytophthora</taxon>
    </lineage>
</organism>